<evidence type="ECO:0000313" key="2">
    <source>
        <dbReference type="EMBL" id="KAA1075434.1"/>
    </source>
</evidence>
<organism evidence="2 3">
    <name type="scientific">Puccinia graminis f. sp. tritici</name>
    <dbReference type="NCBI Taxonomy" id="56615"/>
    <lineage>
        <taxon>Eukaryota</taxon>
        <taxon>Fungi</taxon>
        <taxon>Dikarya</taxon>
        <taxon>Basidiomycota</taxon>
        <taxon>Pucciniomycotina</taxon>
        <taxon>Pucciniomycetes</taxon>
        <taxon>Pucciniales</taxon>
        <taxon>Pucciniaceae</taxon>
        <taxon>Puccinia</taxon>
    </lineage>
</organism>
<evidence type="ECO:0000313" key="3">
    <source>
        <dbReference type="Proteomes" id="UP000325313"/>
    </source>
</evidence>
<reference evidence="2 3" key="1">
    <citation type="submission" date="2019-05" db="EMBL/GenBank/DDBJ databases">
        <title>Emergence of the Ug99 lineage of the wheat stem rust pathogen through somatic hybridization.</title>
        <authorList>
            <person name="Li F."/>
            <person name="Upadhyaya N.M."/>
            <person name="Sperschneider J."/>
            <person name="Matny O."/>
            <person name="Nguyen-Phuc H."/>
            <person name="Mago R."/>
            <person name="Raley C."/>
            <person name="Miller M.E."/>
            <person name="Silverstein K.A.T."/>
            <person name="Henningsen E."/>
            <person name="Hirsch C.D."/>
            <person name="Visser B."/>
            <person name="Pretorius Z.A."/>
            <person name="Steffenson B.J."/>
            <person name="Schwessinger B."/>
            <person name="Dodds P.N."/>
            <person name="Figueroa M."/>
        </authorList>
    </citation>
    <scope>NUCLEOTIDE SEQUENCE [LARGE SCALE GENOMIC DNA]</scope>
    <source>
        <strain evidence="2 3">Ug99</strain>
    </source>
</reference>
<sequence length="58" mass="6577">MDVHVASQRHFNRHEDHPLRPRPGKEQMLPAEETLSRNFRGASRTGEALAHCFTLALG</sequence>
<dbReference type="AlphaFoldDB" id="A0A5B0MHE8"/>
<name>A0A5B0MHE8_PUCGR</name>
<dbReference type="Proteomes" id="UP000325313">
    <property type="component" value="Unassembled WGS sequence"/>
</dbReference>
<accession>A0A5B0MHE8</accession>
<comment type="caution">
    <text evidence="2">The sequence shown here is derived from an EMBL/GenBank/DDBJ whole genome shotgun (WGS) entry which is preliminary data.</text>
</comment>
<evidence type="ECO:0000256" key="1">
    <source>
        <dbReference type="SAM" id="MobiDB-lite"/>
    </source>
</evidence>
<gene>
    <name evidence="2" type="ORF">PGTUg99_002840</name>
</gene>
<proteinExistence type="predicted"/>
<feature type="region of interest" description="Disordered" evidence="1">
    <location>
        <begin position="1"/>
        <end position="31"/>
    </location>
</feature>
<protein>
    <submittedName>
        <fullName evidence="2">Uncharacterized protein</fullName>
    </submittedName>
</protein>
<dbReference type="EMBL" id="VDEP01000472">
    <property type="protein sequence ID" value="KAA1075434.1"/>
    <property type="molecule type" value="Genomic_DNA"/>
</dbReference>
<feature type="compositionally biased region" description="Basic and acidic residues" evidence="1">
    <location>
        <begin position="13"/>
        <end position="25"/>
    </location>
</feature>